<reference evidence="3" key="1">
    <citation type="journal article" date="2006" name="PLoS Biol.">
        <title>Macronuclear genome sequence of the ciliate Tetrahymena thermophila, a model eukaryote.</title>
        <authorList>
            <person name="Eisen J.A."/>
            <person name="Coyne R.S."/>
            <person name="Wu M."/>
            <person name="Wu D."/>
            <person name="Thiagarajan M."/>
            <person name="Wortman J.R."/>
            <person name="Badger J.H."/>
            <person name="Ren Q."/>
            <person name="Amedeo P."/>
            <person name="Jones K.M."/>
            <person name="Tallon L.J."/>
            <person name="Delcher A.L."/>
            <person name="Salzberg S.L."/>
            <person name="Silva J.C."/>
            <person name="Haas B.J."/>
            <person name="Majoros W.H."/>
            <person name="Farzad M."/>
            <person name="Carlton J.M."/>
            <person name="Smith R.K. Jr."/>
            <person name="Garg J."/>
            <person name="Pearlman R.E."/>
            <person name="Karrer K.M."/>
            <person name="Sun L."/>
            <person name="Manning G."/>
            <person name="Elde N.C."/>
            <person name="Turkewitz A.P."/>
            <person name="Asai D.J."/>
            <person name="Wilkes D.E."/>
            <person name="Wang Y."/>
            <person name="Cai H."/>
            <person name="Collins K."/>
            <person name="Stewart B.A."/>
            <person name="Lee S.R."/>
            <person name="Wilamowska K."/>
            <person name="Weinberg Z."/>
            <person name="Ruzzo W.L."/>
            <person name="Wloga D."/>
            <person name="Gaertig J."/>
            <person name="Frankel J."/>
            <person name="Tsao C.-C."/>
            <person name="Gorovsky M.A."/>
            <person name="Keeling P.J."/>
            <person name="Waller R.F."/>
            <person name="Patron N.J."/>
            <person name="Cherry J.M."/>
            <person name="Stover N.A."/>
            <person name="Krieger C.J."/>
            <person name="del Toro C."/>
            <person name="Ryder H.F."/>
            <person name="Williamson S.C."/>
            <person name="Barbeau R.A."/>
            <person name="Hamilton E.P."/>
            <person name="Orias E."/>
        </authorList>
    </citation>
    <scope>NUCLEOTIDE SEQUENCE [LARGE SCALE GENOMIC DNA]</scope>
    <source>
        <strain evidence="3">SB210</strain>
    </source>
</reference>
<feature type="compositionally biased region" description="Basic and acidic residues" evidence="1">
    <location>
        <begin position="474"/>
        <end position="483"/>
    </location>
</feature>
<feature type="compositionally biased region" description="Polar residues" evidence="1">
    <location>
        <begin position="712"/>
        <end position="726"/>
    </location>
</feature>
<feature type="region of interest" description="Disordered" evidence="1">
    <location>
        <begin position="471"/>
        <end position="506"/>
    </location>
</feature>
<accession>Q23FC7</accession>
<feature type="region of interest" description="Disordered" evidence="1">
    <location>
        <begin position="158"/>
        <end position="197"/>
    </location>
</feature>
<feature type="compositionally biased region" description="Basic and acidic residues" evidence="1">
    <location>
        <begin position="585"/>
        <end position="599"/>
    </location>
</feature>
<feature type="region of interest" description="Disordered" evidence="1">
    <location>
        <begin position="638"/>
        <end position="675"/>
    </location>
</feature>
<dbReference type="GeneID" id="7828287"/>
<dbReference type="HOGENOM" id="CLU_287963_0_0_1"/>
<dbReference type="Proteomes" id="UP000009168">
    <property type="component" value="Unassembled WGS sequence"/>
</dbReference>
<dbReference type="AlphaFoldDB" id="Q23FC7"/>
<protein>
    <submittedName>
        <fullName evidence="2">Uncharacterized protein</fullName>
    </submittedName>
</protein>
<name>Q23FC7_TETTS</name>
<feature type="region of interest" description="Disordered" evidence="1">
    <location>
        <begin position="211"/>
        <end position="310"/>
    </location>
</feature>
<feature type="region of interest" description="Disordered" evidence="1">
    <location>
        <begin position="323"/>
        <end position="343"/>
    </location>
</feature>
<feature type="compositionally biased region" description="Basic and acidic residues" evidence="1">
    <location>
        <begin position="727"/>
        <end position="742"/>
    </location>
</feature>
<feature type="compositionally biased region" description="Basic and acidic residues" evidence="1">
    <location>
        <begin position="640"/>
        <end position="654"/>
    </location>
</feature>
<feature type="compositionally biased region" description="Polar residues" evidence="1">
    <location>
        <begin position="324"/>
        <end position="343"/>
    </location>
</feature>
<proteinExistence type="predicted"/>
<evidence type="ECO:0000313" key="3">
    <source>
        <dbReference type="Proteomes" id="UP000009168"/>
    </source>
</evidence>
<sequence>MKQMSLLENQNIISFNQQNLNEKKKLQQFLIENDISFILNKQGVYEATIKLTQDDNKNENNKSQSPQKLVQKDNKNNQAQQNNNSSNEKNNKQGIKQQPSNKKQENNVQENGNQNKFQQYLNEKINVFQYLNDQKRKSISPSQQKLTKNLSENVINGQNNNITSGIKQNNSEKAGAISRQNQSSQQSQYSKSRPGSKLNYNQKVEEAAPIISQQQQLQQQQQNQASNSGKKQSKQQSQNRNYVNTESSPYRTDFQTRWRLNRSRTPESPNTREMIDISMIELIKNRPQTSNSKKKKQQKEIFKSQQDQDQFNKTAFMGLENEKQTIQPQQKQSSPNINSQFNKSTKLNFDTTLILKKNGQNLQEQATPEKKIIALQKVDNKGIQNQFTINLVEDASAFKNRSNSSNNLDRKKTVNQNFEASNIFQKNKNQEIFGKSTILGENKLQNKKQSSDKFNQSQALWLNNMKTASFNKNEQPKGEKQLTDENLIYNTPSAKKKKENTRKSQFEKFPSSAEIIKKIQNNYMNPVQYPVVQDQYNYTAIQANPKSQKTYQSPPKNESQPRKSVILSNFTDQNQSKLQATPTKTKNDKIAPEKKNKTEFTPEKTGAFTIEDFSPAKNQTEQNKSKVQVTPSKIITAKGSADKSKSKHKNEFTPDKPGFFTKDDFFPNSEQSKQKNFQNNTINSFKNSTLQSSFQSKTIQKGVQMAPKGAGMTQSEISMNERSLSSNKKEGQQLKNTKDRQNKKNQSSRSNTPDKSVSLSDASINDRLSFFRNSRLSNMPDIKLKVKQNHNYSAVLLPNESLNGSRPASKVGMRGTNDNILNSLNNQEHLDQNVTQNHLMNSQPRKSMIQQHEELNGVYNQQSINFMKQNMQNYNSKNDKEDPKHYQINLNDAEEEIHQNNKQIDQIERLKQNNHSPEMRKQNKSGQRGSILLLNNKNDRDQFEQDYFSFNSNNVNNQFSSQKMLSSQFMNVDKNDPYLQIFRDEDLRMSQGAQDQLESTHKYTKIEKSSPSKNINNNSQMVLAADDVNVEQLSSNELVHYYKFILEKAKQNQFQVIKSSNNQNHKTSQQKK</sequence>
<dbReference type="EMBL" id="GG662706">
    <property type="protein sequence ID" value="EAR95226.2"/>
    <property type="molecule type" value="Genomic_DNA"/>
</dbReference>
<feature type="compositionally biased region" description="Polar residues" evidence="1">
    <location>
        <begin position="744"/>
        <end position="760"/>
    </location>
</feature>
<feature type="region of interest" description="Disordered" evidence="1">
    <location>
        <begin position="696"/>
        <end position="760"/>
    </location>
</feature>
<dbReference type="KEGG" id="tet:TTHERM_00378900"/>
<keyword evidence="3" id="KW-1185">Reference proteome</keyword>
<evidence type="ECO:0000313" key="2">
    <source>
        <dbReference type="EMBL" id="EAR95226.2"/>
    </source>
</evidence>
<dbReference type="InParanoid" id="Q23FC7"/>
<gene>
    <name evidence="2" type="ORF">TTHERM_00378900</name>
</gene>
<feature type="compositionally biased region" description="Polar residues" evidence="1">
    <location>
        <begin position="158"/>
        <end position="172"/>
    </location>
</feature>
<feature type="compositionally biased region" description="Low complexity" evidence="1">
    <location>
        <begin position="212"/>
        <end position="239"/>
    </location>
</feature>
<feature type="compositionally biased region" description="Low complexity" evidence="1">
    <location>
        <begin position="76"/>
        <end position="88"/>
    </location>
</feature>
<feature type="compositionally biased region" description="Polar residues" evidence="1">
    <location>
        <begin position="240"/>
        <end position="255"/>
    </location>
</feature>
<evidence type="ECO:0000256" key="1">
    <source>
        <dbReference type="SAM" id="MobiDB-lite"/>
    </source>
</evidence>
<feature type="compositionally biased region" description="Low complexity" evidence="1">
    <location>
        <begin position="178"/>
        <end position="192"/>
    </location>
</feature>
<feature type="region of interest" description="Disordered" evidence="1">
    <location>
        <begin position="570"/>
        <end position="599"/>
    </location>
</feature>
<organism evidence="2 3">
    <name type="scientific">Tetrahymena thermophila (strain SB210)</name>
    <dbReference type="NCBI Taxonomy" id="312017"/>
    <lineage>
        <taxon>Eukaryota</taxon>
        <taxon>Sar</taxon>
        <taxon>Alveolata</taxon>
        <taxon>Ciliophora</taxon>
        <taxon>Intramacronucleata</taxon>
        <taxon>Oligohymenophorea</taxon>
        <taxon>Hymenostomatida</taxon>
        <taxon>Tetrahymenina</taxon>
        <taxon>Tetrahymenidae</taxon>
        <taxon>Tetrahymena</taxon>
    </lineage>
</organism>
<dbReference type="RefSeq" id="XP_001015471.2">
    <property type="nucleotide sequence ID" value="XM_001015471.2"/>
</dbReference>
<feature type="compositionally biased region" description="Polar residues" evidence="1">
    <location>
        <begin position="570"/>
        <end position="584"/>
    </location>
</feature>
<feature type="region of interest" description="Disordered" evidence="1">
    <location>
        <begin position="55"/>
        <end position="109"/>
    </location>
</feature>